<gene>
    <name evidence="1" type="ORF">Bpfe_003731</name>
</gene>
<evidence type="ECO:0000313" key="1">
    <source>
        <dbReference type="EMBL" id="KAK0066996.1"/>
    </source>
</evidence>
<reference evidence="1" key="2">
    <citation type="submission" date="2023-04" db="EMBL/GenBank/DDBJ databases">
        <authorList>
            <person name="Bu L."/>
            <person name="Lu L."/>
            <person name="Laidemitt M.R."/>
            <person name="Zhang S.M."/>
            <person name="Mutuku M."/>
            <person name="Mkoji G."/>
            <person name="Steinauer M."/>
            <person name="Loker E.S."/>
        </authorList>
    </citation>
    <scope>NUCLEOTIDE SEQUENCE</scope>
    <source>
        <strain evidence="1">KasaAsao</strain>
        <tissue evidence="1">Whole Snail</tissue>
    </source>
</reference>
<keyword evidence="2" id="KW-1185">Reference proteome</keyword>
<evidence type="ECO:0000313" key="2">
    <source>
        <dbReference type="Proteomes" id="UP001233172"/>
    </source>
</evidence>
<organism evidence="1 2">
    <name type="scientific">Biomphalaria pfeifferi</name>
    <name type="common">Bloodfluke planorb</name>
    <name type="synonym">Freshwater snail</name>
    <dbReference type="NCBI Taxonomy" id="112525"/>
    <lineage>
        <taxon>Eukaryota</taxon>
        <taxon>Metazoa</taxon>
        <taxon>Spiralia</taxon>
        <taxon>Lophotrochozoa</taxon>
        <taxon>Mollusca</taxon>
        <taxon>Gastropoda</taxon>
        <taxon>Heterobranchia</taxon>
        <taxon>Euthyneura</taxon>
        <taxon>Panpulmonata</taxon>
        <taxon>Hygrophila</taxon>
        <taxon>Lymnaeoidea</taxon>
        <taxon>Planorbidae</taxon>
        <taxon>Biomphalaria</taxon>
    </lineage>
</organism>
<proteinExistence type="predicted"/>
<protein>
    <submittedName>
        <fullName evidence="1">Uncharacterized protein</fullName>
    </submittedName>
</protein>
<dbReference type="Proteomes" id="UP001233172">
    <property type="component" value="Unassembled WGS sequence"/>
</dbReference>
<accession>A0AAD8FKN6</accession>
<sequence>MDIDIASSNIDTENTISIRCNNIILYLCRKGVCINKTKYNIFNVTKITDGILRVYFENVVRNTFFPIYGTWQVCEYNEYGITCDETLTRQVFIYSQLDFFNCTYDFADVDHSLQISCNVVNLFPEALCSFDKMKVLSDIEYTQDEVQGNTSYFNTKCSVTLDINKDSFQVKTTMYPNITGDNTDMAYGISVTLSVKNVKKIIPGKRKCFLEGNSTLIHSCNCEESLLASVALNSSVITDEIGFNICSYLGAPFLDLKVATNSIREDIIDNTDCSYMSCGNWTFPIVLATFRLLLDFDTITKKANKQITGRG</sequence>
<reference evidence="1" key="1">
    <citation type="journal article" date="2023" name="PLoS Negl. Trop. Dis.">
        <title>A genome sequence for Biomphalaria pfeifferi, the major vector snail for the human-infecting parasite Schistosoma mansoni.</title>
        <authorList>
            <person name="Bu L."/>
            <person name="Lu L."/>
            <person name="Laidemitt M.R."/>
            <person name="Zhang S.M."/>
            <person name="Mutuku M."/>
            <person name="Mkoji G."/>
            <person name="Steinauer M."/>
            <person name="Loker E.S."/>
        </authorList>
    </citation>
    <scope>NUCLEOTIDE SEQUENCE</scope>
    <source>
        <strain evidence="1">KasaAsao</strain>
    </source>
</reference>
<dbReference type="EMBL" id="JASAOG010000009">
    <property type="protein sequence ID" value="KAK0066996.1"/>
    <property type="molecule type" value="Genomic_DNA"/>
</dbReference>
<comment type="caution">
    <text evidence="1">The sequence shown here is derived from an EMBL/GenBank/DDBJ whole genome shotgun (WGS) entry which is preliminary data.</text>
</comment>
<dbReference type="AlphaFoldDB" id="A0AAD8FKN6"/>
<name>A0AAD8FKN6_BIOPF</name>